<dbReference type="InterPro" id="IPR012397">
    <property type="entry name" value="Pullulanase"/>
</dbReference>
<dbReference type="RefSeq" id="WP_053477362.1">
    <property type="nucleotide sequence ID" value="NZ_CP041305.1"/>
</dbReference>
<accession>A0A0Q3TCF8</accession>
<dbReference type="STRING" id="1637975.AN957_21220"/>
<protein>
    <recommendedName>
        <fullName evidence="3">NERD domain-containing protein</fullName>
    </recommendedName>
</protein>
<evidence type="ECO:0008006" key="3">
    <source>
        <dbReference type="Google" id="ProtNLM"/>
    </source>
</evidence>
<sequence length="329" mass="39529">MGQLIKMQDYVSRYEQNIYLYPSRYVRLKKHQWEKLKAAWDNNDDSFFMNHSQEENPDWLEEEKKPLIDKLKGLWKLGKKDNEEEDLLNLDQMDHNNDESGDEAILQFKTNFTYRPDSVEELKHQFLDQLFRFQMKWASSTLTEKSFVDKRFYFDERLKFFLQRFPDTFLVLYLPLFLLKKAPVEVETIILSPTGVWCISLLEEEDSSVFIGSKERFWVKRVNGEEKKVLNPLLALNRTAKIVHQIFRMNEIDLPIHKAVLCRNGYIDHPAVPFDVQMIEKRNYEEWFKSMRNLRSPLKHVQLKAAQSLLQYCQTTSIRRLEWEISEEE</sequence>
<proteinExistence type="predicted"/>
<gene>
    <name evidence="1" type="ORF">AN957_21220</name>
</gene>
<keyword evidence="2" id="KW-1185">Reference proteome</keyword>
<dbReference type="PIRSF" id="PIRSF012560">
    <property type="entry name" value="Pullulanase"/>
    <property type="match status" value="1"/>
</dbReference>
<dbReference type="AlphaFoldDB" id="A0A0Q3TCF8"/>
<evidence type="ECO:0000313" key="2">
    <source>
        <dbReference type="Proteomes" id="UP000050996"/>
    </source>
</evidence>
<evidence type="ECO:0000313" key="1">
    <source>
        <dbReference type="EMBL" id="KQL20869.1"/>
    </source>
</evidence>
<comment type="caution">
    <text evidence="1">The sequence shown here is derived from an EMBL/GenBank/DDBJ whole genome shotgun (WGS) entry which is preliminary data.</text>
</comment>
<organism evidence="1 2">
    <name type="scientific">Cytobacillus solani</name>
    <dbReference type="NCBI Taxonomy" id="1637975"/>
    <lineage>
        <taxon>Bacteria</taxon>
        <taxon>Bacillati</taxon>
        <taxon>Bacillota</taxon>
        <taxon>Bacilli</taxon>
        <taxon>Bacillales</taxon>
        <taxon>Bacillaceae</taxon>
        <taxon>Cytobacillus</taxon>
    </lineage>
</organism>
<reference evidence="1 2" key="1">
    <citation type="submission" date="2015-09" db="EMBL/GenBank/DDBJ databases">
        <title>Genome sequencing project for genomic taxonomy and phylogenomics of Bacillus-like bacteria.</title>
        <authorList>
            <person name="Liu B."/>
            <person name="Wang J."/>
            <person name="Zhu Y."/>
            <person name="Liu G."/>
            <person name="Chen Q."/>
            <person name="Chen Z."/>
            <person name="Lan J."/>
            <person name="Che J."/>
            <person name="Ge C."/>
            <person name="Shi H."/>
            <person name="Pan Z."/>
            <person name="Liu X."/>
        </authorList>
    </citation>
    <scope>NUCLEOTIDE SEQUENCE [LARGE SCALE GENOMIC DNA]</scope>
    <source>
        <strain evidence="1 2">FJAT-18043</strain>
    </source>
</reference>
<dbReference type="Proteomes" id="UP000050996">
    <property type="component" value="Unassembled WGS sequence"/>
</dbReference>
<dbReference type="PATRIC" id="fig|1637975.4.peg.4224"/>
<dbReference type="EMBL" id="LJIX01000006">
    <property type="protein sequence ID" value="KQL20869.1"/>
    <property type="molecule type" value="Genomic_DNA"/>
</dbReference>
<name>A0A0Q3TCF8_9BACI</name>